<dbReference type="InterPro" id="IPR013083">
    <property type="entry name" value="Znf_RING/FYVE/PHD"/>
</dbReference>
<dbReference type="InterPro" id="IPR001841">
    <property type="entry name" value="Znf_RING"/>
</dbReference>
<keyword evidence="1" id="KW-0862">Zinc</keyword>
<dbReference type="OrthoDB" id="8062037at2759"/>
<evidence type="ECO:0000313" key="5">
    <source>
        <dbReference type="Proteomes" id="UP000332933"/>
    </source>
</evidence>
<sequence length="242" mass="27048">MCSYLLLRDLSIDVVKGLVSPSDRTSARYSIEIVNRVSHAHVCMEKTDQDFARLLDDLLVALQPGHACGASCPWFHTDIQQKMPKKSFFFGATHKRVVSDHMKLYHDLLNTTSLFCLHPDSRACPNATQAVPKILFQFLFGLDEDLITSSSMSSHESIDTKIDSPLFVTRDDSSMGLMHRDSVAGRRRESTVASCCKVCNRLLEASFDSSLTTLPCGHVFHDDCILEALNQCFECPSCVPRD</sequence>
<reference evidence="4 5" key="1">
    <citation type="submission" date="2019-03" db="EMBL/GenBank/DDBJ databases">
        <authorList>
            <person name="Gaulin E."/>
            <person name="Dumas B."/>
        </authorList>
    </citation>
    <scope>NUCLEOTIDE SEQUENCE [LARGE SCALE GENOMIC DNA]</scope>
    <source>
        <strain evidence="4">CBS 568.67</strain>
    </source>
</reference>
<keyword evidence="5" id="KW-1185">Reference proteome</keyword>
<dbReference type="SUPFAM" id="SSF57850">
    <property type="entry name" value="RING/U-box"/>
    <property type="match status" value="1"/>
</dbReference>
<evidence type="ECO:0000313" key="4">
    <source>
        <dbReference type="EMBL" id="VFT88098.1"/>
    </source>
</evidence>
<keyword evidence="1" id="KW-0863">Zinc-finger</keyword>
<accession>A0A485KSI7</accession>
<protein>
    <submittedName>
        <fullName evidence="4">Aste57867_11232 protein</fullName>
    </submittedName>
</protein>
<dbReference type="SMART" id="SM00184">
    <property type="entry name" value="RING"/>
    <property type="match status" value="1"/>
</dbReference>
<gene>
    <name evidence="4" type="primary">Aste57867_11232</name>
    <name evidence="3" type="ORF">As57867_011190</name>
    <name evidence="4" type="ORF">ASTE57867_11232</name>
</gene>
<organism evidence="4 5">
    <name type="scientific">Aphanomyces stellatus</name>
    <dbReference type="NCBI Taxonomy" id="120398"/>
    <lineage>
        <taxon>Eukaryota</taxon>
        <taxon>Sar</taxon>
        <taxon>Stramenopiles</taxon>
        <taxon>Oomycota</taxon>
        <taxon>Saprolegniomycetes</taxon>
        <taxon>Saprolegniales</taxon>
        <taxon>Verrucalvaceae</taxon>
        <taxon>Aphanomyces</taxon>
    </lineage>
</organism>
<evidence type="ECO:0000256" key="1">
    <source>
        <dbReference type="PROSITE-ProRule" id="PRU00175"/>
    </source>
</evidence>
<proteinExistence type="predicted"/>
<dbReference type="EMBL" id="CAADRA010005281">
    <property type="protein sequence ID" value="VFT88098.1"/>
    <property type="molecule type" value="Genomic_DNA"/>
</dbReference>
<dbReference type="EMBL" id="VJMH01005260">
    <property type="protein sequence ID" value="KAF0698136.1"/>
    <property type="molecule type" value="Genomic_DNA"/>
</dbReference>
<dbReference type="Pfam" id="PF13923">
    <property type="entry name" value="zf-C3HC4_2"/>
    <property type="match status" value="1"/>
</dbReference>
<dbReference type="AlphaFoldDB" id="A0A485KSI7"/>
<dbReference type="GO" id="GO:0008270">
    <property type="term" value="F:zinc ion binding"/>
    <property type="evidence" value="ECO:0007669"/>
    <property type="project" value="UniProtKB-KW"/>
</dbReference>
<feature type="domain" description="RING-type" evidence="2">
    <location>
        <begin position="196"/>
        <end position="238"/>
    </location>
</feature>
<dbReference type="PROSITE" id="PS50089">
    <property type="entry name" value="ZF_RING_2"/>
    <property type="match status" value="1"/>
</dbReference>
<name>A0A485KSI7_9STRA</name>
<dbReference type="Gene3D" id="3.30.40.10">
    <property type="entry name" value="Zinc/RING finger domain, C3HC4 (zinc finger)"/>
    <property type="match status" value="1"/>
</dbReference>
<evidence type="ECO:0000259" key="2">
    <source>
        <dbReference type="PROSITE" id="PS50089"/>
    </source>
</evidence>
<dbReference type="Proteomes" id="UP000332933">
    <property type="component" value="Unassembled WGS sequence"/>
</dbReference>
<reference evidence="3" key="2">
    <citation type="submission" date="2019-06" db="EMBL/GenBank/DDBJ databases">
        <title>Genomics analysis of Aphanomyces spp. identifies a new class of oomycete effector associated with host adaptation.</title>
        <authorList>
            <person name="Gaulin E."/>
        </authorList>
    </citation>
    <scope>NUCLEOTIDE SEQUENCE</scope>
    <source>
        <strain evidence="3">CBS 578.67</strain>
    </source>
</reference>
<keyword evidence="1" id="KW-0479">Metal-binding</keyword>
<evidence type="ECO:0000313" key="3">
    <source>
        <dbReference type="EMBL" id="KAF0698136.1"/>
    </source>
</evidence>